<dbReference type="Pfam" id="PF00172">
    <property type="entry name" value="Zn_clus"/>
    <property type="match status" value="1"/>
</dbReference>
<name>A0AA38NY28_9AGAR</name>
<dbReference type="GO" id="GO:0000981">
    <property type="term" value="F:DNA-binding transcription factor activity, RNA polymerase II-specific"/>
    <property type="evidence" value="ECO:0007669"/>
    <property type="project" value="InterPro"/>
</dbReference>
<organism evidence="2 3">
    <name type="scientific">Lentinula raphanica</name>
    <dbReference type="NCBI Taxonomy" id="153919"/>
    <lineage>
        <taxon>Eukaryota</taxon>
        <taxon>Fungi</taxon>
        <taxon>Dikarya</taxon>
        <taxon>Basidiomycota</taxon>
        <taxon>Agaricomycotina</taxon>
        <taxon>Agaricomycetes</taxon>
        <taxon>Agaricomycetidae</taxon>
        <taxon>Agaricales</taxon>
        <taxon>Marasmiineae</taxon>
        <taxon>Omphalotaceae</taxon>
        <taxon>Lentinula</taxon>
    </lineage>
</organism>
<dbReference type="Gene3D" id="4.10.240.10">
    <property type="entry name" value="Zn(2)-C6 fungal-type DNA-binding domain"/>
    <property type="match status" value="1"/>
</dbReference>
<dbReference type="GO" id="GO:0008270">
    <property type="term" value="F:zinc ion binding"/>
    <property type="evidence" value="ECO:0007669"/>
    <property type="project" value="InterPro"/>
</dbReference>
<dbReference type="AlphaFoldDB" id="A0AA38NY28"/>
<protein>
    <recommendedName>
        <fullName evidence="1">Zn(2)-C6 fungal-type domain-containing protein</fullName>
    </recommendedName>
</protein>
<keyword evidence="3" id="KW-1185">Reference proteome</keyword>
<evidence type="ECO:0000313" key="2">
    <source>
        <dbReference type="EMBL" id="KAJ3832759.1"/>
    </source>
</evidence>
<dbReference type="InterPro" id="IPR001138">
    <property type="entry name" value="Zn2Cys6_DnaBD"/>
</dbReference>
<accession>A0AA38NY28</accession>
<dbReference type="SUPFAM" id="SSF57701">
    <property type="entry name" value="Zn2/Cys6 DNA-binding domain"/>
    <property type="match status" value="1"/>
</dbReference>
<dbReference type="SMART" id="SM00066">
    <property type="entry name" value="GAL4"/>
    <property type="match status" value="1"/>
</dbReference>
<dbReference type="PROSITE" id="PS00463">
    <property type="entry name" value="ZN2_CY6_FUNGAL_1"/>
    <property type="match status" value="1"/>
</dbReference>
<evidence type="ECO:0000259" key="1">
    <source>
        <dbReference type="PROSITE" id="PS50048"/>
    </source>
</evidence>
<feature type="domain" description="Zn(2)-C6 fungal-type" evidence="1">
    <location>
        <begin position="14"/>
        <end position="48"/>
    </location>
</feature>
<reference evidence="2" key="1">
    <citation type="submission" date="2022-08" db="EMBL/GenBank/DDBJ databases">
        <authorList>
            <consortium name="DOE Joint Genome Institute"/>
            <person name="Min B."/>
            <person name="Riley R."/>
            <person name="Sierra-Patev S."/>
            <person name="Naranjo-Ortiz M."/>
            <person name="Looney B."/>
            <person name="Konkel Z."/>
            <person name="Slot J.C."/>
            <person name="Sakamoto Y."/>
            <person name="Steenwyk J.L."/>
            <person name="Rokas A."/>
            <person name="Carro J."/>
            <person name="Camarero S."/>
            <person name="Ferreira P."/>
            <person name="Molpeceres G."/>
            <person name="Ruiz-Duenas F.J."/>
            <person name="Serrano A."/>
            <person name="Henrissat B."/>
            <person name="Drula E."/>
            <person name="Hughes K.W."/>
            <person name="Mata J.L."/>
            <person name="Ishikawa N.K."/>
            <person name="Vargas-Isla R."/>
            <person name="Ushijima S."/>
            <person name="Smith C.A."/>
            <person name="Ahrendt S."/>
            <person name="Andreopoulos W."/>
            <person name="He G."/>
            <person name="Labutti K."/>
            <person name="Lipzen A."/>
            <person name="Ng V."/>
            <person name="Sandor L."/>
            <person name="Barry K."/>
            <person name="Martinez A.T."/>
            <person name="Xiao Y."/>
            <person name="Gibbons J.G."/>
            <person name="Terashima K."/>
            <person name="Hibbett D.S."/>
            <person name="Grigoriev I.V."/>
        </authorList>
    </citation>
    <scope>NUCLEOTIDE SEQUENCE</scope>
    <source>
        <strain evidence="2">TFB9207</strain>
    </source>
</reference>
<dbReference type="EMBL" id="MU806861">
    <property type="protein sequence ID" value="KAJ3832759.1"/>
    <property type="molecule type" value="Genomic_DNA"/>
</dbReference>
<evidence type="ECO:0000313" key="3">
    <source>
        <dbReference type="Proteomes" id="UP001163846"/>
    </source>
</evidence>
<comment type="caution">
    <text evidence="2">The sequence shown here is derived from an EMBL/GenBank/DDBJ whole genome shotgun (WGS) entry which is preliminary data.</text>
</comment>
<dbReference type="CDD" id="cd00067">
    <property type="entry name" value="GAL4"/>
    <property type="match status" value="1"/>
</dbReference>
<dbReference type="PROSITE" id="PS50048">
    <property type="entry name" value="ZN2_CY6_FUNGAL_2"/>
    <property type="match status" value="1"/>
</dbReference>
<gene>
    <name evidence="2" type="ORF">F5878DRAFT_442383</name>
</gene>
<dbReference type="InterPro" id="IPR036864">
    <property type="entry name" value="Zn2-C6_fun-type_DNA-bd_sf"/>
</dbReference>
<proteinExistence type="predicted"/>
<dbReference type="Proteomes" id="UP001163846">
    <property type="component" value="Unassembled WGS sequence"/>
</dbReference>
<sequence length="205" mass="22684">MTDKCVVIFVAHRACDRCRELRLKCMKVNGEECSLCTKCVNSGQECTYLRPVGRPGPTPGAFKRTPTLRSTLFSTRRALSPDDYKESLMNGSSTANWVLEPNSSLPIYQTDARIVQPFVNLSEPYAGAGSRCVSGNVNSCSQEEASGSLNRILNTSWSCTSGAKSPLQQTVKADVRKSHRPLFWAQTRELEDSTTARNKKHLFAD</sequence>